<feature type="transmembrane region" description="Helical" evidence="9">
    <location>
        <begin position="306"/>
        <end position="328"/>
    </location>
</feature>
<keyword evidence="7" id="KW-0186">Copper</keyword>
<dbReference type="eggNOG" id="COG2372">
    <property type="taxonomic scope" value="Bacteria"/>
</dbReference>
<dbReference type="InterPro" id="IPR014756">
    <property type="entry name" value="Ig_E-set"/>
</dbReference>
<evidence type="ECO:0000256" key="8">
    <source>
        <dbReference type="ARBA" id="ARBA00023136"/>
    </source>
</evidence>
<dbReference type="RefSeq" id="WP_036687734.1">
    <property type="nucleotide sequence ID" value="NZ_JNVM01000020.1"/>
</dbReference>
<dbReference type="Proteomes" id="UP000028123">
    <property type="component" value="Unassembled WGS sequence"/>
</dbReference>
<dbReference type="InterPro" id="IPR032694">
    <property type="entry name" value="CopC/D"/>
</dbReference>
<evidence type="ECO:0000256" key="9">
    <source>
        <dbReference type="SAM" id="Phobius"/>
    </source>
</evidence>
<evidence type="ECO:0000256" key="5">
    <source>
        <dbReference type="ARBA" id="ARBA00022729"/>
    </source>
</evidence>
<feature type="transmembrane region" description="Helical" evidence="9">
    <location>
        <begin position="249"/>
        <end position="269"/>
    </location>
</feature>
<evidence type="ECO:0000256" key="6">
    <source>
        <dbReference type="ARBA" id="ARBA00022989"/>
    </source>
</evidence>
<evidence type="ECO:0000256" key="3">
    <source>
        <dbReference type="ARBA" id="ARBA00022692"/>
    </source>
</evidence>
<dbReference type="GO" id="GO:0046688">
    <property type="term" value="P:response to copper ion"/>
    <property type="evidence" value="ECO:0007669"/>
    <property type="project" value="InterPro"/>
</dbReference>
<organism evidence="12 13">
    <name type="scientific">Paenibacillus tyrfis</name>
    <dbReference type="NCBI Taxonomy" id="1501230"/>
    <lineage>
        <taxon>Bacteria</taxon>
        <taxon>Bacillati</taxon>
        <taxon>Bacillota</taxon>
        <taxon>Bacilli</taxon>
        <taxon>Bacillales</taxon>
        <taxon>Paenibacillaceae</taxon>
        <taxon>Paenibacillus</taxon>
    </lineage>
</organism>
<dbReference type="GO" id="GO:0005886">
    <property type="term" value="C:plasma membrane"/>
    <property type="evidence" value="ECO:0007669"/>
    <property type="project" value="UniProtKB-SubCell"/>
</dbReference>
<dbReference type="InterPro" id="IPR008457">
    <property type="entry name" value="Cu-R_CopD_dom"/>
</dbReference>
<comment type="subcellular location">
    <subcellularLocation>
        <location evidence="1">Cell membrane</location>
        <topology evidence="1">Multi-pass membrane protein</topology>
    </subcellularLocation>
</comment>
<keyword evidence="5" id="KW-0732">Signal</keyword>
<protein>
    <recommendedName>
        <fullName evidence="14">Copper resistance protein CopC</fullName>
    </recommendedName>
</protein>
<keyword evidence="3 9" id="KW-0812">Transmembrane</keyword>
<dbReference type="Gene3D" id="2.60.40.1220">
    <property type="match status" value="1"/>
</dbReference>
<keyword evidence="6 9" id="KW-1133">Transmembrane helix</keyword>
<dbReference type="InterPro" id="IPR014755">
    <property type="entry name" value="Cu-Rt/internalin_Ig-like"/>
</dbReference>
<feature type="domain" description="CopC" evidence="10">
    <location>
        <begin position="38"/>
        <end position="132"/>
    </location>
</feature>
<name>A0A081NZ77_9BACL</name>
<feature type="transmembrane region" description="Helical" evidence="9">
    <location>
        <begin position="411"/>
        <end position="431"/>
    </location>
</feature>
<evidence type="ECO:0000259" key="11">
    <source>
        <dbReference type="Pfam" id="PF05425"/>
    </source>
</evidence>
<sequence length="555" mass="61980">MEWRGNWGGTYRRLALWLLIVGFGFMYLFGSAAPAGAHASLVQTIPASGAELKQPPEQVVLTFNERLEEGLYYLRVYDGSKRKVTDKAAVINDTRTTLTLDLPGLAKGIYVVTYHVISADGHPVDGTYLFAVGQSLDQPSGVSGSAPAIEHLHRHDGPMSTFGVKDVLQFGSRILFYLALLGFTGWLLWLRWFAPGEKTDPSRVRLRQWAERLQQLYLIAYILFMWAHMGDLIGDGGAEGLLRLFTQTTVGYAWLGGLLLALLSFIVLHRSVFLDYIWLALVWFAKSLLGHAAAFEPKSETLVLDWLHLAASSVWVGGLLMLFVLWRTDKELGKRFLPRFSTAALISILLLTVSGVLTVFIFLPDVRYIVETGWGKLLLAKTGLVLLVVVTAALIRFLFRKSSERGAGRLLGVDAVLMTLIVGVVGVFTYLTPLPANEPMNWHVMGEKVHMTAQISPNVPGVNDFAVKVWLPEKLGKPKQVIMKLQATDNPEIAPLLVPVEYTEDVSFEESFGLKRHTYKARGAYLPYPGHWKLEVRVMDSNDDETVYEHTFQVY</sequence>
<evidence type="ECO:0000259" key="10">
    <source>
        <dbReference type="Pfam" id="PF04234"/>
    </source>
</evidence>
<evidence type="ECO:0000256" key="1">
    <source>
        <dbReference type="ARBA" id="ARBA00004651"/>
    </source>
</evidence>
<keyword evidence="2" id="KW-1003">Cell membrane</keyword>
<evidence type="ECO:0000313" key="13">
    <source>
        <dbReference type="Proteomes" id="UP000028123"/>
    </source>
</evidence>
<evidence type="ECO:0000313" key="12">
    <source>
        <dbReference type="EMBL" id="KEQ23750.1"/>
    </source>
</evidence>
<keyword evidence="13" id="KW-1185">Reference proteome</keyword>
<dbReference type="eggNOG" id="COG1276">
    <property type="taxonomic scope" value="Bacteria"/>
</dbReference>
<feature type="transmembrane region" description="Helical" evidence="9">
    <location>
        <begin position="174"/>
        <end position="193"/>
    </location>
</feature>
<evidence type="ECO:0000256" key="7">
    <source>
        <dbReference type="ARBA" id="ARBA00023008"/>
    </source>
</evidence>
<dbReference type="Pfam" id="PF05425">
    <property type="entry name" value="CopD"/>
    <property type="match status" value="1"/>
</dbReference>
<reference evidence="12 13" key="1">
    <citation type="submission" date="2014-06" db="EMBL/GenBank/DDBJ databases">
        <title>Draft genome sequence of Paenibacillus sp. MSt1.</title>
        <authorList>
            <person name="Aw Y.K."/>
            <person name="Ong K.S."/>
            <person name="Gan H.M."/>
            <person name="Lee S.M."/>
        </authorList>
    </citation>
    <scope>NUCLEOTIDE SEQUENCE [LARGE SCALE GENOMIC DNA]</scope>
    <source>
        <strain evidence="12 13">MSt1</strain>
    </source>
</reference>
<feature type="transmembrane region" description="Helical" evidence="9">
    <location>
        <begin position="276"/>
        <end position="294"/>
    </location>
</feature>
<dbReference type="PANTHER" id="PTHR34820">
    <property type="entry name" value="INNER MEMBRANE PROTEIN YEBZ"/>
    <property type="match status" value="1"/>
</dbReference>
<evidence type="ECO:0000256" key="4">
    <source>
        <dbReference type="ARBA" id="ARBA00022723"/>
    </source>
</evidence>
<feature type="transmembrane region" description="Helical" evidence="9">
    <location>
        <begin position="213"/>
        <end position="229"/>
    </location>
</feature>
<feature type="domain" description="Copper resistance protein D" evidence="11">
    <location>
        <begin position="335"/>
        <end position="427"/>
    </location>
</feature>
<dbReference type="EMBL" id="JNVM01000020">
    <property type="protein sequence ID" value="KEQ23750.1"/>
    <property type="molecule type" value="Genomic_DNA"/>
</dbReference>
<dbReference type="Pfam" id="PF04234">
    <property type="entry name" value="CopC"/>
    <property type="match status" value="1"/>
</dbReference>
<comment type="caution">
    <text evidence="12">The sequence shown here is derived from an EMBL/GenBank/DDBJ whole genome shotgun (WGS) entry which is preliminary data.</text>
</comment>
<dbReference type="GO" id="GO:0005507">
    <property type="term" value="F:copper ion binding"/>
    <property type="evidence" value="ECO:0007669"/>
    <property type="project" value="InterPro"/>
</dbReference>
<evidence type="ECO:0000256" key="2">
    <source>
        <dbReference type="ARBA" id="ARBA00022475"/>
    </source>
</evidence>
<dbReference type="PANTHER" id="PTHR34820:SF4">
    <property type="entry name" value="INNER MEMBRANE PROTEIN YEBZ"/>
    <property type="match status" value="1"/>
</dbReference>
<dbReference type="SUPFAM" id="SSF81296">
    <property type="entry name" value="E set domains"/>
    <property type="match status" value="1"/>
</dbReference>
<feature type="transmembrane region" description="Helical" evidence="9">
    <location>
        <begin position="378"/>
        <end position="399"/>
    </location>
</feature>
<dbReference type="GO" id="GO:0006825">
    <property type="term" value="P:copper ion transport"/>
    <property type="evidence" value="ECO:0007669"/>
    <property type="project" value="InterPro"/>
</dbReference>
<proteinExistence type="predicted"/>
<keyword evidence="4" id="KW-0479">Metal-binding</keyword>
<feature type="transmembrane region" description="Helical" evidence="9">
    <location>
        <begin position="340"/>
        <end position="363"/>
    </location>
</feature>
<evidence type="ECO:0008006" key="14">
    <source>
        <dbReference type="Google" id="ProtNLM"/>
    </source>
</evidence>
<dbReference type="InterPro" id="IPR007348">
    <property type="entry name" value="CopC_dom"/>
</dbReference>
<dbReference type="GO" id="GO:0042597">
    <property type="term" value="C:periplasmic space"/>
    <property type="evidence" value="ECO:0007669"/>
    <property type="project" value="InterPro"/>
</dbReference>
<accession>A0A081NZ77</accession>
<dbReference type="AlphaFoldDB" id="A0A081NZ77"/>
<gene>
    <name evidence="12" type="ORF">ET33_14885</name>
</gene>
<keyword evidence="8 9" id="KW-0472">Membrane</keyword>